<dbReference type="InterPro" id="IPR018303">
    <property type="entry name" value="ATPase_P-typ_P_site"/>
</dbReference>
<evidence type="ECO:0000256" key="10">
    <source>
        <dbReference type="RuleBase" id="RU362081"/>
    </source>
</evidence>
<keyword evidence="5" id="KW-1278">Translocase</keyword>
<comment type="subcellular location">
    <subcellularLocation>
        <location evidence="10">Cell membrane</location>
    </subcellularLocation>
    <subcellularLocation>
        <location evidence="1">Membrane</location>
    </subcellularLocation>
</comment>
<keyword evidence="7 10" id="KW-0472">Membrane</keyword>
<evidence type="ECO:0000259" key="11">
    <source>
        <dbReference type="Pfam" id="PF00122"/>
    </source>
</evidence>
<keyword evidence="10" id="KW-0067">ATP-binding</keyword>
<feature type="transmembrane region" description="Helical" evidence="10">
    <location>
        <begin position="67"/>
        <end position="85"/>
    </location>
</feature>
<feature type="domain" description="P-type ATPase A" evidence="11">
    <location>
        <begin position="151"/>
        <end position="251"/>
    </location>
</feature>
<evidence type="ECO:0000256" key="6">
    <source>
        <dbReference type="ARBA" id="ARBA00022989"/>
    </source>
</evidence>
<organism evidence="12 13">
    <name type="scientific">Echinicola jeungdonensis</name>
    <dbReference type="NCBI Taxonomy" id="709343"/>
    <lineage>
        <taxon>Bacteria</taxon>
        <taxon>Pseudomonadati</taxon>
        <taxon>Bacteroidota</taxon>
        <taxon>Cytophagia</taxon>
        <taxon>Cytophagales</taxon>
        <taxon>Cyclobacteriaceae</taxon>
        <taxon>Echinicola</taxon>
    </lineage>
</organism>
<dbReference type="Pfam" id="PF00702">
    <property type="entry name" value="Hydrolase"/>
    <property type="match status" value="1"/>
</dbReference>
<evidence type="ECO:0000256" key="3">
    <source>
        <dbReference type="ARBA" id="ARBA00022692"/>
    </source>
</evidence>
<dbReference type="InterPro" id="IPR008250">
    <property type="entry name" value="ATPase_P-typ_transduc_dom_A_sf"/>
</dbReference>
<feature type="transmembrane region" description="Helical" evidence="10">
    <location>
        <begin position="36"/>
        <end position="55"/>
    </location>
</feature>
<dbReference type="InterPro" id="IPR044492">
    <property type="entry name" value="P_typ_ATPase_HD_dom"/>
</dbReference>
<keyword evidence="6 10" id="KW-1133">Transmembrane helix</keyword>
<keyword evidence="10" id="KW-1003">Cell membrane</keyword>
<dbReference type="NCBIfam" id="TIGR01525">
    <property type="entry name" value="ATPase-IB_hvy"/>
    <property type="match status" value="1"/>
</dbReference>
<feature type="transmembrane region" description="Helical" evidence="10">
    <location>
        <begin position="302"/>
        <end position="323"/>
    </location>
</feature>
<dbReference type="SUPFAM" id="SSF81653">
    <property type="entry name" value="Calcium ATPase, transduction domain A"/>
    <property type="match status" value="1"/>
</dbReference>
<dbReference type="EMBL" id="JBHMEW010000005">
    <property type="protein sequence ID" value="MFB9210313.1"/>
    <property type="molecule type" value="Genomic_DNA"/>
</dbReference>
<dbReference type="EC" id="7.2.2.12" evidence="8"/>
<proteinExistence type="inferred from homology"/>
<comment type="caution">
    <text evidence="12">The sequence shown here is derived from an EMBL/GenBank/DDBJ whole genome shotgun (WGS) entry which is preliminary data.</text>
</comment>
<evidence type="ECO:0000256" key="5">
    <source>
        <dbReference type="ARBA" id="ARBA00022967"/>
    </source>
</evidence>
<dbReference type="NCBIfam" id="TIGR01494">
    <property type="entry name" value="ATPase_P-type"/>
    <property type="match status" value="1"/>
</dbReference>
<keyword evidence="4 10" id="KW-0479">Metal-binding</keyword>
<evidence type="ECO:0000256" key="9">
    <source>
        <dbReference type="ARBA" id="ARBA00047308"/>
    </source>
</evidence>
<feature type="transmembrane region" description="Helical" evidence="10">
    <location>
        <begin position="270"/>
        <end position="290"/>
    </location>
</feature>
<accession>A0ABV5J0H2</accession>
<dbReference type="Gene3D" id="2.70.150.10">
    <property type="entry name" value="Calcium-transporting ATPase, cytoplasmic transduction domain A"/>
    <property type="match status" value="1"/>
</dbReference>
<keyword evidence="13" id="KW-1185">Reference proteome</keyword>
<name>A0ABV5J0H2_9BACT</name>
<evidence type="ECO:0000256" key="7">
    <source>
        <dbReference type="ARBA" id="ARBA00023136"/>
    </source>
</evidence>
<dbReference type="Gene3D" id="3.40.1110.10">
    <property type="entry name" value="Calcium-transporting ATPase, cytoplasmic domain N"/>
    <property type="match status" value="1"/>
</dbReference>
<dbReference type="InterPro" id="IPR059000">
    <property type="entry name" value="ATPase_P-type_domA"/>
</dbReference>
<feature type="transmembrane region" description="Helical" evidence="10">
    <location>
        <begin position="628"/>
        <end position="647"/>
    </location>
</feature>
<dbReference type="InterPro" id="IPR051014">
    <property type="entry name" value="Cation_Transport_ATPase_IB"/>
</dbReference>
<dbReference type="InterPro" id="IPR027256">
    <property type="entry name" value="P-typ_ATPase_IB"/>
</dbReference>
<dbReference type="SFLD" id="SFLDF00027">
    <property type="entry name" value="p-type_atpase"/>
    <property type="match status" value="1"/>
</dbReference>
<evidence type="ECO:0000256" key="1">
    <source>
        <dbReference type="ARBA" id="ARBA00004370"/>
    </source>
</evidence>
<dbReference type="SFLD" id="SFLDG00002">
    <property type="entry name" value="C1.7:_P-type_atpase_like"/>
    <property type="match status" value="1"/>
</dbReference>
<dbReference type="SFLD" id="SFLDS00003">
    <property type="entry name" value="Haloacid_Dehalogenase"/>
    <property type="match status" value="1"/>
</dbReference>
<dbReference type="InterPro" id="IPR023214">
    <property type="entry name" value="HAD_sf"/>
</dbReference>
<comment type="catalytic activity">
    <reaction evidence="9">
        <text>Zn(2+)(in) + ATP + H2O = Zn(2+)(out) + ADP + phosphate + H(+)</text>
        <dbReference type="Rhea" id="RHEA:20621"/>
        <dbReference type="ChEBI" id="CHEBI:15377"/>
        <dbReference type="ChEBI" id="CHEBI:15378"/>
        <dbReference type="ChEBI" id="CHEBI:29105"/>
        <dbReference type="ChEBI" id="CHEBI:30616"/>
        <dbReference type="ChEBI" id="CHEBI:43474"/>
        <dbReference type="ChEBI" id="CHEBI:456216"/>
        <dbReference type="EC" id="7.2.2.12"/>
    </reaction>
</comment>
<dbReference type="InterPro" id="IPR001757">
    <property type="entry name" value="P_typ_ATPase"/>
</dbReference>
<evidence type="ECO:0000313" key="13">
    <source>
        <dbReference type="Proteomes" id="UP001589654"/>
    </source>
</evidence>
<dbReference type="PROSITE" id="PS00154">
    <property type="entry name" value="ATPASE_E1_E2"/>
    <property type="match status" value="1"/>
</dbReference>
<reference evidence="12 13" key="1">
    <citation type="submission" date="2024-09" db="EMBL/GenBank/DDBJ databases">
        <authorList>
            <person name="Sun Q."/>
            <person name="Mori K."/>
        </authorList>
    </citation>
    <scope>NUCLEOTIDE SEQUENCE [LARGE SCALE GENOMIC DNA]</scope>
    <source>
        <strain evidence="12 13">CECT 7682</strain>
    </source>
</reference>
<keyword evidence="3 10" id="KW-0812">Transmembrane</keyword>
<dbReference type="PANTHER" id="PTHR48085:SF5">
    <property type="entry name" value="CADMIUM_ZINC-TRANSPORTING ATPASE HMA4-RELATED"/>
    <property type="match status" value="1"/>
</dbReference>
<dbReference type="PANTHER" id="PTHR48085">
    <property type="entry name" value="CADMIUM/ZINC-TRANSPORTING ATPASE HMA2-RELATED"/>
    <property type="match status" value="1"/>
</dbReference>
<dbReference type="InterPro" id="IPR023298">
    <property type="entry name" value="ATPase_P-typ_TM_dom_sf"/>
</dbReference>
<dbReference type="Proteomes" id="UP001589654">
    <property type="component" value="Unassembled WGS sequence"/>
</dbReference>
<dbReference type="Pfam" id="PF00122">
    <property type="entry name" value="E1-E2_ATPase"/>
    <property type="match status" value="1"/>
</dbReference>
<evidence type="ECO:0000313" key="12">
    <source>
        <dbReference type="EMBL" id="MFB9210313.1"/>
    </source>
</evidence>
<dbReference type="PRINTS" id="PR00119">
    <property type="entry name" value="CATATPASE"/>
</dbReference>
<dbReference type="RefSeq" id="WP_290249663.1">
    <property type="nucleotide sequence ID" value="NZ_JAUFQT010000002.1"/>
</dbReference>
<dbReference type="Gene3D" id="3.40.50.1000">
    <property type="entry name" value="HAD superfamily/HAD-like"/>
    <property type="match status" value="1"/>
</dbReference>
<evidence type="ECO:0000256" key="2">
    <source>
        <dbReference type="ARBA" id="ARBA00006024"/>
    </source>
</evidence>
<dbReference type="InterPro" id="IPR036412">
    <property type="entry name" value="HAD-like_sf"/>
</dbReference>
<feature type="transmembrane region" description="Helical" evidence="10">
    <location>
        <begin position="602"/>
        <end position="622"/>
    </location>
</feature>
<comment type="similarity">
    <text evidence="2 10">Belongs to the cation transport ATPase (P-type) (TC 3.A.3) family. Type IB subfamily.</text>
</comment>
<dbReference type="SUPFAM" id="SSF81665">
    <property type="entry name" value="Calcium ATPase, transmembrane domain M"/>
    <property type="match status" value="1"/>
</dbReference>
<protein>
    <recommendedName>
        <fullName evidence="8">P-type Zn(2+) transporter</fullName>
        <ecNumber evidence="8">7.2.2.12</ecNumber>
    </recommendedName>
</protein>
<dbReference type="NCBIfam" id="TIGR01512">
    <property type="entry name" value="ATPase-IB2_Cd"/>
    <property type="match status" value="1"/>
</dbReference>
<gene>
    <name evidence="12" type="ORF">ACFFUR_00705</name>
</gene>
<evidence type="ECO:0000256" key="8">
    <source>
        <dbReference type="ARBA" id="ARBA00039097"/>
    </source>
</evidence>
<dbReference type="InterPro" id="IPR023299">
    <property type="entry name" value="ATPase_P-typ_cyto_dom_N"/>
</dbReference>
<dbReference type="SUPFAM" id="SSF56784">
    <property type="entry name" value="HAD-like"/>
    <property type="match status" value="1"/>
</dbReference>
<sequence length="657" mass="72476">MNNKNISTQVQEKSCCCDDNTCIEEVKIKTSFTKWIQNWGTSILSFAMLLFGIAADQWWQPAFFEGSFRLAWYILAYLPVAWPVLKQGLNLILKGEVFTEFFLMGIATLGAFAIGEFPEAVAVMLFYQVGETFQGMAVRRAKSNIKSLLDLRPDQAHVLREDQYITLDPEKIKVGETIQVKPGEKIPLDGELLSSQGRFNTAALTGESKPVKFSQGGSLLAGMINLENLIEVKVSKAFEESELARILELVQVASSRKAKTEKFIRKFAKVYTPIVTYLAIALTFLPYFFVQNYVFEDWLYRALVFLVISCPCALVVSIPLGYFGGIGAASRNGILFKGANFLDQITKINTVVLDKTGTLTQGVFEVQDIKKMDSNQPHWLGYAASLERKSNHPIAKAITNYAKKEDLLLMDPEEQEEISGMGLKGKIDGKIILVGNQQLMDQYQVITCADTLDATETIIHVAIDNHYVGYLFISDQLKSDALLTTQRLQKMGLKDLIMLSGDNNVVTQKVAKDLKIQQAYGELLPHQKMEKLESLLKETGRSVAFVGDGINDAPVLARADVGIAMGGLGSDAAIETADVVIQTDHPSKIPLAIQIGKKTREIVYQNIGLAFGIKIAVLTLGALGMASLWGAVFADVGVALMAILNAVRIQNIKKFSE</sequence>
<evidence type="ECO:0000256" key="4">
    <source>
        <dbReference type="ARBA" id="ARBA00022723"/>
    </source>
</evidence>
<keyword evidence="10" id="KW-0547">Nucleotide-binding</keyword>